<dbReference type="eggNOG" id="ENOG5032C84">
    <property type="taxonomic scope" value="Bacteria"/>
</dbReference>
<evidence type="ECO:0000313" key="4">
    <source>
        <dbReference type="Proteomes" id="UP000029046"/>
    </source>
</evidence>
<comment type="caution">
    <text evidence="3">The sequence shown here is derived from an EMBL/GenBank/DDBJ whole genome shotgun (WGS) entry which is preliminary data.</text>
</comment>
<dbReference type="RefSeq" id="WP_033505562.1">
    <property type="nucleotide sequence ID" value="NZ_JAYARX010000059.1"/>
</dbReference>
<name>A0A087AS11_9BIFI</name>
<keyword evidence="2" id="KW-0472">Membrane</keyword>
<dbReference type="AlphaFoldDB" id="A0A087AS11"/>
<feature type="region of interest" description="Disordered" evidence="1">
    <location>
        <begin position="1"/>
        <end position="31"/>
    </location>
</feature>
<protein>
    <recommendedName>
        <fullName evidence="5">Tripartite tricarboxylate transporter TctB family protein</fullName>
    </recommendedName>
</protein>
<gene>
    <name evidence="3" type="ORF">BIGA_0078</name>
</gene>
<proteinExistence type="predicted"/>
<organism evidence="3 4">
    <name type="scientific">Bifidobacterium pullorum subsp. gallinarum</name>
    <dbReference type="NCBI Taxonomy" id="78344"/>
    <lineage>
        <taxon>Bacteria</taxon>
        <taxon>Bacillati</taxon>
        <taxon>Actinomycetota</taxon>
        <taxon>Actinomycetes</taxon>
        <taxon>Bifidobacteriales</taxon>
        <taxon>Bifidobacteriaceae</taxon>
        <taxon>Bifidobacterium</taxon>
    </lineage>
</organism>
<dbReference type="OrthoDB" id="3242741at2"/>
<accession>A0A087AS11</accession>
<feature type="transmembrane region" description="Helical" evidence="2">
    <location>
        <begin position="115"/>
        <end position="134"/>
    </location>
</feature>
<evidence type="ECO:0008006" key="5">
    <source>
        <dbReference type="Google" id="ProtNLM"/>
    </source>
</evidence>
<dbReference type="EMBL" id="JGYX01000001">
    <property type="protein sequence ID" value="KFI61561.1"/>
    <property type="molecule type" value="Genomic_DNA"/>
</dbReference>
<feature type="transmembrane region" description="Helical" evidence="2">
    <location>
        <begin position="88"/>
        <end position="109"/>
    </location>
</feature>
<feature type="compositionally biased region" description="Basic and acidic residues" evidence="1">
    <location>
        <begin position="1"/>
        <end position="12"/>
    </location>
</feature>
<dbReference type="Proteomes" id="UP000029046">
    <property type="component" value="Unassembled WGS sequence"/>
</dbReference>
<evidence type="ECO:0000256" key="1">
    <source>
        <dbReference type="SAM" id="MobiDB-lite"/>
    </source>
</evidence>
<sequence>MPNRAERRAQEKRNRRGIPQQYDQTRGRGRSGMIDEYALQQKSIRLQEGTDGEWKPTASFETPEMTADTDIALRNPKLVKAPHSVRQWFRVFSWALIVIAAIAFVVVMWLPTKPIWLVAGVAVVFAVGVLSLFFTAGNSKHNPNLDANGTAV</sequence>
<evidence type="ECO:0000256" key="2">
    <source>
        <dbReference type="SAM" id="Phobius"/>
    </source>
</evidence>
<keyword evidence="4" id="KW-1185">Reference proteome</keyword>
<keyword evidence="2" id="KW-1133">Transmembrane helix</keyword>
<keyword evidence="2" id="KW-0812">Transmembrane</keyword>
<evidence type="ECO:0000313" key="3">
    <source>
        <dbReference type="EMBL" id="KFI61561.1"/>
    </source>
</evidence>
<reference evidence="3 4" key="1">
    <citation type="submission" date="2014-03" db="EMBL/GenBank/DDBJ databases">
        <title>Genomics of Bifidobacteria.</title>
        <authorList>
            <person name="Ventura M."/>
            <person name="Milani C."/>
            <person name="Lugli G.A."/>
        </authorList>
    </citation>
    <scope>NUCLEOTIDE SEQUENCE [LARGE SCALE GENOMIC DNA]</scope>
    <source>
        <strain evidence="3 4">LMG 11586</strain>
    </source>
</reference>